<reference evidence="6 7" key="1">
    <citation type="submission" date="2020-07" db="EMBL/GenBank/DDBJ databases">
        <title>A new beta-1,3-glucan-decomposing anaerobic bacterium isolated from anoxic soil subjected to biological soil disinfestation.</title>
        <authorList>
            <person name="Ueki A."/>
            <person name="Tonouchi A."/>
        </authorList>
    </citation>
    <scope>NUCLEOTIDE SEQUENCE [LARGE SCALE GENOMIC DNA]</scope>
    <source>
        <strain evidence="6 7">TW1</strain>
    </source>
</reference>
<keyword evidence="2" id="KW-0479">Metal-binding</keyword>
<dbReference type="Gene3D" id="3.20.20.370">
    <property type="entry name" value="Glycoside hydrolase/deacetylase"/>
    <property type="match status" value="1"/>
</dbReference>
<proteinExistence type="predicted"/>
<sequence length="231" mass="26077">MKLIINADDFGFTKGNTEGIIEGHKKGIITSTTALCNMPYLEYGAKISKETTELGIGVHLNLTIGNSLTGGKTITKGGKVFLTKNEFYSSEDIILSEVETEFRAQIERFIQVFNRKPTHLDSHHGVHDRGEIYNITMKLSNEYGIPVRRYSAFKFVAGFYGETATIEVLKNIIKSNSEETGIELMTHPGYCDLELYNNSSYNVHRVKELYVLCSDEIKSFIKENSVELVHY</sequence>
<evidence type="ECO:0000256" key="1">
    <source>
        <dbReference type="ARBA" id="ARBA00001946"/>
    </source>
</evidence>
<gene>
    <name evidence="6" type="ORF">bsdtw1_02470</name>
</gene>
<evidence type="ECO:0000313" key="6">
    <source>
        <dbReference type="EMBL" id="GFP76368.1"/>
    </source>
</evidence>
<dbReference type="RefSeq" id="WP_183277802.1">
    <property type="nucleotide sequence ID" value="NZ_BLZR01000001.1"/>
</dbReference>
<protein>
    <submittedName>
        <fullName evidence="6">Chitooligosaccharide deacetylase ChbG</fullName>
    </submittedName>
</protein>
<dbReference type="EMBL" id="BLZR01000001">
    <property type="protein sequence ID" value="GFP76368.1"/>
    <property type="molecule type" value="Genomic_DNA"/>
</dbReference>
<dbReference type="InterPro" id="IPR011330">
    <property type="entry name" value="Glyco_hydro/deAcase_b/a-brl"/>
</dbReference>
<comment type="caution">
    <text evidence="6">The sequence shown here is derived from an EMBL/GenBank/DDBJ whole genome shotgun (WGS) entry which is preliminary data.</text>
</comment>
<dbReference type="GO" id="GO:0000272">
    <property type="term" value="P:polysaccharide catabolic process"/>
    <property type="evidence" value="ECO:0007669"/>
    <property type="project" value="InterPro"/>
</dbReference>
<keyword evidence="5" id="KW-0119">Carbohydrate metabolism</keyword>
<evidence type="ECO:0000256" key="5">
    <source>
        <dbReference type="ARBA" id="ARBA00023277"/>
    </source>
</evidence>
<organism evidence="6 7">
    <name type="scientific">Clostridium fungisolvens</name>
    <dbReference type="NCBI Taxonomy" id="1604897"/>
    <lineage>
        <taxon>Bacteria</taxon>
        <taxon>Bacillati</taxon>
        <taxon>Bacillota</taxon>
        <taxon>Clostridia</taxon>
        <taxon>Eubacteriales</taxon>
        <taxon>Clostridiaceae</taxon>
        <taxon>Clostridium</taxon>
    </lineage>
</organism>
<name>A0A6V8SMG6_9CLOT</name>
<evidence type="ECO:0000256" key="3">
    <source>
        <dbReference type="ARBA" id="ARBA00022801"/>
    </source>
</evidence>
<dbReference type="AlphaFoldDB" id="A0A6V8SMG6"/>
<evidence type="ECO:0000256" key="2">
    <source>
        <dbReference type="ARBA" id="ARBA00022723"/>
    </source>
</evidence>
<evidence type="ECO:0000313" key="7">
    <source>
        <dbReference type="Proteomes" id="UP000580568"/>
    </source>
</evidence>
<dbReference type="PANTHER" id="PTHR31609">
    <property type="entry name" value="YDJC DEACETYLASE FAMILY MEMBER"/>
    <property type="match status" value="1"/>
</dbReference>
<dbReference type="GO" id="GO:0019213">
    <property type="term" value="F:deacetylase activity"/>
    <property type="evidence" value="ECO:0007669"/>
    <property type="project" value="TreeGrafter"/>
</dbReference>
<accession>A0A6V8SMG6</accession>
<dbReference type="Pfam" id="PF04794">
    <property type="entry name" value="YdjC"/>
    <property type="match status" value="1"/>
</dbReference>
<keyword evidence="3" id="KW-0378">Hydrolase</keyword>
<dbReference type="Proteomes" id="UP000580568">
    <property type="component" value="Unassembled WGS sequence"/>
</dbReference>
<evidence type="ECO:0000256" key="4">
    <source>
        <dbReference type="ARBA" id="ARBA00022842"/>
    </source>
</evidence>
<dbReference type="InterPro" id="IPR006879">
    <property type="entry name" value="YdjC-like"/>
</dbReference>
<dbReference type="GO" id="GO:0046872">
    <property type="term" value="F:metal ion binding"/>
    <property type="evidence" value="ECO:0007669"/>
    <property type="project" value="UniProtKB-KW"/>
</dbReference>
<dbReference type="GO" id="GO:0016811">
    <property type="term" value="F:hydrolase activity, acting on carbon-nitrogen (but not peptide) bonds, in linear amides"/>
    <property type="evidence" value="ECO:0007669"/>
    <property type="project" value="InterPro"/>
</dbReference>
<dbReference type="InterPro" id="IPR022948">
    <property type="entry name" value="COD_ChbG_bac"/>
</dbReference>
<dbReference type="CDD" id="cd10803">
    <property type="entry name" value="YdjC_EF3048_like"/>
    <property type="match status" value="1"/>
</dbReference>
<comment type="cofactor">
    <cofactor evidence="1">
        <name>Mg(2+)</name>
        <dbReference type="ChEBI" id="CHEBI:18420"/>
    </cofactor>
</comment>
<keyword evidence="4" id="KW-0460">Magnesium</keyword>
<dbReference type="PANTHER" id="PTHR31609:SF1">
    <property type="entry name" value="CARBOHYDRATE DEACETYLASE"/>
    <property type="match status" value="1"/>
</dbReference>
<dbReference type="SUPFAM" id="SSF88713">
    <property type="entry name" value="Glycoside hydrolase/deacetylase"/>
    <property type="match status" value="1"/>
</dbReference>
<keyword evidence="7" id="KW-1185">Reference proteome</keyword>